<evidence type="ECO:0000313" key="3">
    <source>
        <dbReference type="Proteomes" id="UP000249633"/>
    </source>
</evidence>
<dbReference type="EMBL" id="QFOD01000001">
    <property type="protein sequence ID" value="PZP36698.1"/>
    <property type="molecule type" value="Genomic_DNA"/>
</dbReference>
<proteinExistence type="predicted"/>
<gene>
    <name evidence="2" type="ORF">DI603_01695</name>
</gene>
<evidence type="ECO:0000256" key="1">
    <source>
        <dbReference type="SAM" id="MobiDB-lite"/>
    </source>
</evidence>
<reference evidence="2 3" key="1">
    <citation type="submission" date="2017-08" db="EMBL/GenBank/DDBJ databases">
        <title>Infants hospitalized years apart are colonized by the same room-sourced microbial strains.</title>
        <authorList>
            <person name="Brooks B."/>
            <person name="Olm M.R."/>
            <person name="Firek B.A."/>
            <person name="Baker R."/>
            <person name="Thomas B.C."/>
            <person name="Morowitz M.J."/>
            <person name="Banfield J.F."/>
        </authorList>
    </citation>
    <scope>NUCLEOTIDE SEQUENCE [LARGE SCALE GENOMIC DNA]</scope>
    <source>
        <strain evidence="2">S2_012_000_R2_81</strain>
    </source>
</reference>
<evidence type="ECO:0000313" key="2">
    <source>
        <dbReference type="EMBL" id="PZP36698.1"/>
    </source>
</evidence>
<accession>A0A2W5E1E7</accession>
<sequence length="148" mass="16533">MSLHIDEATPVLSAEQTLTGWRREFCVELLGDGQARIFLRAVPAASLKAAELRRGLLFHRVNHAFHDLPGCVAASRDVLERLAQTASRPEPTPDNLFATACFDRQTWDRVVYAVEQWQRRPPPTSCLPHAAAPMPRSDPALSRRPTRG</sequence>
<name>A0A2W5E1E7_9BURK</name>
<organism evidence="2 3">
    <name type="scientific">Roseateles depolymerans</name>
    <dbReference type="NCBI Taxonomy" id="76731"/>
    <lineage>
        <taxon>Bacteria</taxon>
        <taxon>Pseudomonadati</taxon>
        <taxon>Pseudomonadota</taxon>
        <taxon>Betaproteobacteria</taxon>
        <taxon>Burkholderiales</taxon>
        <taxon>Sphaerotilaceae</taxon>
        <taxon>Roseateles</taxon>
    </lineage>
</organism>
<feature type="region of interest" description="Disordered" evidence="1">
    <location>
        <begin position="120"/>
        <end position="148"/>
    </location>
</feature>
<comment type="caution">
    <text evidence="2">The sequence shown here is derived from an EMBL/GenBank/DDBJ whole genome shotgun (WGS) entry which is preliminary data.</text>
</comment>
<dbReference type="AlphaFoldDB" id="A0A2W5E1E7"/>
<dbReference type="Proteomes" id="UP000249633">
    <property type="component" value="Unassembled WGS sequence"/>
</dbReference>
<protein>
    <submittedName>
        <fullName evidence="2">Uncharacterized protein</fullName>
    </submittedName>
</protein>